<comment type="caution">
    <text evidence="1">The sequence shown here is derived from an EMBL/GenBank/DDBJ whole genome shotgun (WGS) entry which is preliminary data.</text>
</comment>
<sequence length="103" mass="11827">MSKLAAREIPDGTKRKPMMLMRNAPRDSTHSILIILKVKREYKIIRPITGVGTGVDAGNRLEIMFETKRIAEYMPICNRIGAPFFFEFIINHPPLIIFKARIT</sequence>
<protein>
    <submittedName>
        <fullName evidence="1">Uncharacterized protein</fullName>
    </submittedName>
</protein>
<dbReference type="EMBL" id="AYYH01000030">
    <property type="protein sequence ID" value="KRN09239.1"/>
    <property type="molecule type" value="Genomic_DNA"/>
</dbReference>
<evidence type="ECO:0000313" key="1">
    <source>
        <dbReference type="EMBL" id="KRN09239.1"/>
    </source>
</evidence>
<dbReference type="AlphaFoldDB" id="A0A0R2E937"/>
<dbReference type="Proteomes" id="UP000050898">
    <property type="component" value="Unassembled WGS sequence"/>
</dbReference>
<organism evidence="1 2">
    <name type="scientific">Liquorilactobacillus mali KCTC 3596 = DSM 20444</name>
    <dbReference type="NCBI Taxonomy" id="1046596"/>
    <lineage>
        <taxon>Bacteria</taxon>
        <taxon>Bacillati</taxon>
        <taxon>Bacillota</taxon>
        <taxon>Bacilli</taxon>
        <taxon>Lactobacillales</taxon>
        <taxon>Lactobacillaceae</taxon>
        <taxon>Liquorilactobacillus</taxon>
    </lineage>
</organism>
<reference evidence="1 2" key="1">
    <citation type="journal article" date="2015" name="Genome Announc.">
        <title>Expanding the biotechnology potential of lactobacilli through comparative genomics of 213 strains and associated genera.</title>
        <authorList>
            <person name="Sun Z."/>
            <person name="Harris H.M."/>
            <person name="McCann A."/>
            <person name="Guo C."/>
            <person name="Argimon S."/>
            <person name="Zhang W."/>
            <person name="Yang X."/>
            <person name="Jeffery I.B."/>
            <person name="Cooney J.C."/>
            <person name="Kagawa T.F."/>
            <person name="Liu W."/>
            <person name="Song Y."/>
            <person name="Salvetti E."/>
            <person name="Wrobel A."/>
            <person name="Rasinkangas P."/>
            <person name="Parkhill J."/>
            <person name="Rea M.C."/>
            <person name="O'Sullivan O."/>
            <person name="Ritari J."/>
            <person name="Douillard F.P."/>
            <person name="Paul Ross R."/>
            <person name="Yang R."/>
            <person name="Briner A.E."/>
            <person name="Felis G.E."/>
            <person name="de Vos W.M."/>
            <person name="Barrangou R."/>
            <person name="Klaenhammer T.R."/>
            <person name="Caufield P.W."/>
            <person name="Cui Y."/>
            <person name="Zhang H."/>
            <person name="O'Toole P.W."/>
        </authorList>
    </citation>
    <scope>NUCLEOTIDE SEQUENCE [LARGE SCALE GENOMIC DNA]</scope>
    <source>
        <strain evidence="1 2">DSM 20444</strain>
    </source>
</reference>
<accession>A0A0R2E937</accession>
<gene>
    <name evidence="1" type="ORF">FD00_GL001295</name>
</gene>
<proteinExistence type="predicted"/>
<evidence type="ECO:0000313" key="2">
    <source>
        <dbReference type="Proteomes" id="UP000050898"/>
    </source>
</evidence>
<name>A0A0R2E937_9LACO</name>
<keyword evidence="2" id="KW-1185">Reference proteome</keyword>